<feature type="region of interest" description="Disordered" evidence="1">
    <location>
        <begin position="236"/>
        <end position="280"/>
    </location>
</feature>
<feature type="compositionally biased region" description="Basic and acidic residues" evidence="1">
    <location>
        <begin position="270"/>
        <end position="280"/>
    </location>
</feature>
<evidence type="ECO:0000313" key="5">
    <source>
        <dbReference type="EMBL" id="GMH26384.1"/>
    </source>
</evidence>
<feature type="domain" description="DUF7356" evidence="4">
    <location>
        <begin position="64"/>
        <end position="162"/>
    </location>
</feature>
<dbReference type="AlphaFoldDB" id="A0AAD3Y3W8"/>
<keyword evidence="3" id="KW-0732">Signal</keyword>
<keyword evidence="2" id="KW-0472">Membrane</keyword>
<organism evidence="5 6">
    <name type="scientific">Nepenthes gracilis</name>
    <name type="common">Slender pitcher plant</name>
    <dbReference type="NCBI Taxonomy" id="150966"/>
    <lineage>
        <taxon>Eukaryota</taxon>
        <taxon>Viridiplantae</taxon>
        <taxon>Streptophyta</taxon>
        <taxon>Embryophyta</taxon>
        <taxon>Tracheophyta</taxon>
        <taxon>Spermatophyta</taxon>
        <taxon>Magnoliopsida</taxon>
        <taxon>eudicotyledons</taxon>
        <taxon>Gunneridae</taxon>
        <taxon>Pentapetalae</taxon>
        <taxon>Caryophyllales</taxon>
        <taxon>Nepenthaceae</taxon>
        <taxon>Nepenthes</taxon>
    </lineage>
</organism>
<dbReference type="PANTHER" id="PTHR34200:SF2">
    <property type="entry name" value="TRANSMEMBRANE PROTEIN"/>
    <property type="match status" value="1"/>
</dbReference>
<dbReference type="Pfam" id="PF24053">
    <property type="entry name" value="DUF7356"/>
    <property type="match status" value="1"/>
</dbReference>
<keyword evidence="6" id="KW-1185">Reference proteome</keyword>
<reference evidence="5" key="1">
    <citation type="submission" date="2023-05" db="EMBL/GenBank/DDBJ databases">
        <title>Nepenthes gracilis genome sequencing.</title>
        <authorList>
            <person name="Fukushima K."/>
        </authorList>
    </citation>
    <scope>NUCLEOTIDE SEQUENCE</scope>
    <source>
        <strain evidence="5">SING2019-196</strain>
    </source>
</reference>
<evidence type="ECO:0000256" key="3">
    <source>
        <dbReference type="SAM" id="SignalP"/>
    </source>
</evidence>
<comment type="caution">
    <text evidence="5">The sequence shown here is derived from an EMBL/GenBank/DDBJ whole genome shotgun (WGS) entry which is preliminary data.</text>
</comment>
<feature type="signal peptide" evidence="3">
    <location>
        <begin position="1"/>
        <end position="22"/>
    </location>
</feature>
<sequence length="280" mass="31157">MMKIVCLTTILWFFVAADLSGADFLWNFRKLVALPPKPSHNEKAPKPSPSEEKYKGKQVQGPVESSESCDGIDMRCSDSKSMTACIQRFDDGLKLLVLLIQNQGESNMKVNLTIPNSADKQKEIEILKKQTQKIKVTLDSLGSTKILLNAGNDDCVLHLERPISLGNFIKRLPSDLKLLTPIYGAYFLLAMTLIAGGVWACCKFRRRKRHGEIPYQELEMGMPESSINAETAEGWDLGWDDDWDEDKAVKSPGPSHPGSISANGLTSRSANRDGWENWDG</sequence>
<accession>A0AAD3Y3W8</accession>
<keyword evidence="2" id="KW-1133">Transmembrane helix</keyword>
<dbReference type="Proteomes" id="UP001279734">
    <property type="component" value="Unassembled WGS sequence"/>
</dbReference>
<feature type="compositionally biased region" description="Basic and acidic residues" evidence="1">
    <location>
        <begin position="39"/>
        <end position="55"/>
    </location>
</feature>
<evidence type="ECO:0000256" key="2">
    <source>
        <dbReference type="SAM" id="Phobius"/>
    </source>
</evidence>
<feature type="region of interest" description="Disordered" evidence="1">
    <location>
        <begin position="37"/>
        <end position="66"/>
    </location>
</feature>
<proteinExistence type="predicted"/>
<dbReference type="InterPro" id="IPR055780">
    <property type="entry name" value="DUF7356"/>
</dbReference>
<evidence type="ECO:0000259" key="4">
    <source>
        <dbReference type="Pfam" id="PF24053"/>
    </source>
</evidence>
<protein>
    <recommendedName>
        <fullName evidence="4">DUF7356 domain-containing protein</fullName>
    </recommendedName>
</protein>
<feature type="chain" id="PRO_5041960334" description="DUF7356 domain-containing protein" evidence="3">
    <location>
        <begin position="23"/>
        <end position="280"/>
    </location>
</feature>
<gene>
    <name evidence="5" type="ORF">Nepgr_028227</name>
</gene>
<dbReference type="EMBL" id="BSYO01000031">
    <property type="protein sequence ID" value="GMH26384.1"/>
    <property type="molecule type" value="Genomic_DNA"/>
</dbReference>
<evidence type="ECO:0000313" key="6">
    <source>
        <dbReference type="Proteomes" id="UP001279734"/>
    </source>
</evidence>
<dbReference type="PANTHER" id="PTHR34200">
    <property type="entry name" value="DENTIN SIALOPHOSPHOPROTEIN-LIKE ISOFORM X1"/>
    <property type="match status" value="1"/>
</dbReference>
<feature type="compositionally biased region" description="Polar residues" evidence="1">
    <location>
        <begin position="258"/>
        <end position="269"/>
    </location>
</feature>
<evidence type="ECO:0000256" key="1">
    <source>
        <dbReference type="SAM" id="MobiDB-lite"/>
    </source>
</evidence>
<name>A0AAD3Y3W8_NEPGR</name>
<keyword evidence="2" id="KW-0812">Transmembrane</keyword>
<feature type="transmembrane region" description="Helical" evidence="2">
    <location>
        <begin position="183"/>
        <end position="202"/>
    </location>
</feature>